<evidence type="ECO:0000313" key="3">
    <source>
        <dbReference type="Proteomes" id="UP000248544"/>
    </source>
</evidence>
<organism evidence="2 3">
    <name type="scientific">Spongiactinospora gelatinilytica</name>
    <dbReference type="NCBI Taxonomy" id="2666298"/>
    <lineage>
        <taxon>Bacteria</taxon>
        <taxon>Bacillati</taxon>
        <taxon>Actinomycetota</taxon>
        <taxon>Actinomycetes</taxon>
        <taxon>Streptosporangiales</taxon>
        <taxon>Streptosporangiaceae</taxon>
        <taxon>Spongiactinospora</taxon>
    </lineage>
</organism>
<dbReference type="EMBL" id="POUA01000064">
    <property type="protein sequence ID" value="PZG49841.1"/>
    <property type="molecule type" value="Genomic_DNA"/>
</dbReference>
<reference evidence="2 3" key="1">
    <citation type="submission" date="2018-01" db="EMBL/GenBank/DDBJ databases">
        <title>Draft genome sequence of Sphaerisporangium sp. 7K107.</title>
        <authorList>
            <person name="Sahin N."/>
            <person name="Saygin H."/>
            <person name="Ay H."/>
        </authorList>
    </citation>
    <scope>NUCLEOTIDE SEQUENCE [LARGE SCALE GENOMIC DNA]</scope>
    <source>
        <strain evidence="2 3">7K107</strain>
    </source>
</reference>
<proteinExistence type="predicted"/>
<keyword evidence="3" id="KW-1185">Reference proteome</keyword>
<dbReference type="AlphaFoldDB" id="A0A2W2GMM8"/>
<evidence type="ECO:0000256" key="1">
    <source>
        <dbReference type="SAM" id="MobiDB-lite"/>
    </source>
</evidence>
<gene>
    <name evidence="2" type="ORF">C1I98_11025</name>
</gene>
<protein>
    <submittedName>
        <fullName evidence="2">Uncharacterized protein</fullName>
    </submittedName>
</protein>
<sequence length="92" mass="10462">MTGRHRAEDGSTDPYPVATTAPVRPIADLADWENVWRETDPDEWLAPLRSGGTQIERAMRRTMRARGQLLAERVGRRAARMRAAFWKGEGEQ</sequence>
<dbReference type="Proteomes" id="UP000248544">
    <property type="component" value="Unassembled WGS sequence"/>
</dbReference>
<comment type="caution">
    <text evidence="2">The sequence shown here is derived from an EMBL/GenBank/DDBJ whole genome shotgun (WGS) entry which is preliminary data.</text>
</comment>
<accession>A0A2W2GMM8</accession>
<feature type="region of interest" description="Disordered" evidence="1">
    <location>
        <begin position="1"/>
        <end position="22"/>
    </location>
</feature>
<evidence type="ECO:0000313" key="2">
    <source>
        <dbReference type="EMBL" id="PZG49841.1"/>
    </source>
</evidence>
<name>A0A2W2GMM8_9ACTN</name>
<dbReference type="RefSeq" id="WP_111167073.1">
    <property type="nucleotide sequence ID" value="NZ_POUA01000064.1"/>
</dbReference>